<name>A0A9J9LD97_RHIWR</name>
<dbReference type="PANTHER" id="PTHR42756:SF1">
    <property type="entry name" value="TRANSCRIPTIONAL REPRESSOR OF EMRAB OPERON"/>
    <property type="match status" value="1"/>
</dbReference>
<evidence type="ECO:0000313" key="6">
    <source>
        <dbReference type="Proteomes" id="UP000001989"/>
    </source>
</evidence>
<dbReference type="EMBL" id="CP000699">
    <property type="protein sequence ID" value="ABQ69392.1"/>
    <property type="molecule type" value="Genomic_DNA"/>
</dbReference>
<dbReference type="InterPro" id="IPR000835">
    <property type="entry name" value="HTH_MarR-typ"/>
</dbReference>
<gene>
    <name evidence="5" type="ordered locus">Swit_3042</name>
</gene>
<keyword evidence="1" id="KW-0805">Transcription regulation</keyword>
<dbReference type="PANTHER" id="PTHR42756">
    <property type="entry name" value="TRANSCRIPTIONAL REGULATOR, MARR"/>
    <property type="match status" value="1"/>
</dbReference>
<keyword evidence="3" id="KW-0804">Transcription</keyword>
<dbReference type="KEGG" id="swi:Swit_3042"/>
<dbReference type="GO" id="GO:0003677">
    <property type="term" value="F:DNA binding"/>
    <property type="evidence" value="ECO:0007669"/>
    <property type="project" value="UniProtKB-KW"/>
</dbReference>
<protein>
    <submittedName>
        <fullName evidence="5">Transcriptional regulator, MarR family</fullName>
    </submittedName>
</protein>
<reference evidence="5 6" key="1">
    <citation type="journal article" date="2010" name="J. Bacteriol.">
        <title>Genome sequence of the dioxin-mineralizing bacterium Sphingomonas wittichii RW1.</title>
        <authorList>
            <person name="Miller T.R."/>
            <person name="Delcher A.L."/>
            <person name="Salzberg S.L."/>
            <person name="Saunders E."/>
            <person name="Detter J.C."/>
            <person name="Halden R.U."/>
        </authorList>
    </citation>
    <scope>NUCLEOTIDE SEQUENCE [LARGE SCALE GENOMIC DNA]</scope>
    <source>
        <strain evidence="6">DSM 6014 / CCUG 31198 / JCM 15750 / NBRC 105917 / EY 4224 / RW1</strain>
    </source>
</reference>
<dbReference type="InterPro" id="IPR036388">
    <property type="entry name" value="WH-like_DNA-bd_sf"/>
</dbReference>
<evidence type="ECO:0000259" key="4">
    <source>
        <dbReference type="PROSITE" id="PS50995"/>
    </source>
</evidence>
<feature type="domain" description="HTH marR-type" evidence="4">
    <location>
        <begin position="31"/>
        <end position="163"/>
    </location>
</feature>
<evidence type="ECO:0000256" key="2">
    <source>
        <dbReference type="ARBA" id="ARBA00023125"/>
    </source>
</evidence>
<evidence type="ECO:0000256" key="3">
    <source>
        <dbReference type="ARBA" id="ARBA00023163"/>
    </source>
</evidence>
<dbReference type="Pfam" id="PF01047">
    <property type="entry name" value="MarR"/>
    <property type="match status" value="1"/>
</dbReference>
<evidence type="ECO:0000256" key="1">
    <source>
        <dbReference type="ARBA" id="ARBA00023015"/>
    </source>
</evidence>
<dbReference type="Gene3D" id="1.10.10.10">
    <property type="entry name" value="Winged helix-like DNA-binding domain superfamily/Winged helix DNA-binding domain"/>
    <property type="match status" value="1"/>
</dbReference>
<proteinExistence type="predicted"/>
<dbReference type="SMART" id="SM00347">
    <property type="entry name" value="HTH_MARR"/>
    <property type="match status" value="1"/>
</dbReference>
<keyword evidence="6" id="KW-1185">Reference proteome</keyword>
<dbReference type="InterPro" id="IPR036390">
    <property type="entry name" value="WH_DNA-bd_sf"/>
</dbReference>
<dbReference type="PRINTS" id="PR00598">
    <property type="entry name" value="HTHMARR"/>
</dbReference>
<dbReference type="SUPFAM" id="SSF46785">
    <property type="entry name" value="Winged helix' DNA-binding domain"/>
    <property type="match status" value="1"/>
</dbReference>
<dbReference type="GO" id="GO:0003700">
    <property type="term" value="F:DNA-binding transcription factor activity"/>
    <property type="evidence" value="ECO:0007669"/>
    <property type="project" value="InterPro"/>
</dbReference>
<organism evidence="5 6">
    <name type="scientific">Rhizorhabdus wittichii (strain DSM 6014 / CCUG 31198 / JCM 15750 / NBRC 105917 / EY 4224 / RW1)</name>
    <name type="common">Sphingomonas wittichii</name>
    <dbReference type="NCBI Taxonomy" id="392499"/>
    <lineage>
        <taxon>Bacteria</taxon>
        <taxon>Pseudomonadati</taxon>
        <taxon>Pseudomonadota</taxon>
        <taxon>Alphaproteobacteria</taxon>
        <taxon>Sphingomonadales</taxon>
        <taxon>Sphingomonadaceae</taxon>
        <taxon>Rhizorhabdus</taxon>
    </lineage>
</organism>
<dbReference type="Proteomes" id="UP000001989">
    <property type="component" value="Chromosome"/>
</dbReference>
<dbReference type="PROSITE" id="PS50995">
    <property type="entry name" value="HTH_MARR_2"/>
    <property type="match status" value="1"/>
</dbReference>
<accession>A0A9J9LD97</accession>
<evidence type="ECO:0000313" key="5">
    <source>
        <dbReference type="EMBL" id="ABQ69392.1"/>
    </source>
</evidence>
<sequence length="174" mass="19695">MSFLPRWQRSAVSTPARSPAADRAKQLEALYQRPGFLLRRAHQIAVSLFTEESAAFNITTTQYGVLVILRVYDDLDQIGVSKKVGLDRSTTGLVIQKLERERLVVRLADPADGRRKIIVLTAKGERLLKDLQEPAARAQEIALSPFEPEEAEQFLRLLDKFVTHFNEKTRAPLL</sequence>
<keyword evidence="2" id="KW-0238">DNA-binding</keyword>
<dbReference type="AlphaFoldDB" id="A0A9J9LD97"/>